<keyword evidence="4" id="KW-1185">Reference proteome</keyword>
<feature type="region of interest" description="Disordered" evidence="1">
    <location>
        <begin position="69"/>
        <end position="88"/>
    </location>
</feature>
<dbReference type="InterPro" id="IPR029058">
    <property type="entry name" value="AB_hydrolase_fold"/>
</dbReference>
<sequence>MVVELMYGGAPGLAGQFGTIAPIGAEQTASGYEVTWKVPGDDTYSGWLINNSAANAALQSMEIGFRPDLNGDGTIGPATPSSPPPASNPVVVESFGSTSLTQIDTRFYLYGSDGTGPSLKYHGADYLAGQFGQIAPIAAEHTATGYEVAWKVSGADQYSVWATDNNGNYVSNILNRVSGTNTALQSIETSFHQDLNGDGTIGSPSSPPPASDTIVIESFGSTSLTKVGTLFYLYDSGGTGPSLKYQGADYVSGQFGSITPIAAEKTASGYEVAWKQPGVDQYSVWVTDNNGNYIANILRNVSGASTALQSIEASFHQDLNGDGTISSPSQNSSPQFVYEGVDADGAQLYSVTWSTAGLQPFAVRVLAPDHPTTNVAHSFLYALPVEAGLAQSTWGDGLEQLQQLDVQDRYNATIIEPIFPIAPWYADSATDPTINYETFMATLLPAWVDSNFATTGTEDNLLIGFSKSGYGALDLLFKHPDVFDAAAAWDFPADMANYTDFGADENYGTDANFQANYRLTDAFIDTWKAPFTTENRIWISGYGLFGSDLSDFDALLTSDGVLHTLGTQTFDAHNWFSGWLSRAVAGLYGFDGGNAGDPPPPTTTIVESFGATSLTKVGTHFYLYDSAGTGPSLKYQGADYVDGQFGSITPIGAEQTANGYEVAWKLPGADQYSVWLTDSNGNYLSNALTSVSGASGVLQSIETSFHQDLNGDGTIGPPAPSGPIVVESFGSTSLTELGTHFYLYDSAGTGPSLKYQGADYVDGQFGSITPIGAEQTANGYEVAWKLPGADQYSVWLTDSNGNYLSNALTSVSGASGVLQSIETSFHQDLNGDGTIGPSAPSAPTVVESFGSTSLTELGTHFYLYDSAGTGPSLKYQGADYVDGQFGSITPIGAEQTASGYEVAWKLPGADQYSVWLTDSNGNYLSNALTSVSGASGVLQSIETSFHQDLNGDGTIGPAPSGPTVVESFGSTSLTEVGTHFYLYDSAGTGPSLKYQGADYVDGQFGSITPIGAEQTASGYEVAWKLPGADQYSVWLTDSNGNYLSNVLTSVSGASAALQSIETSFHQDLNGDGYQGIVLDGSSGGQTLAAGSSPTTLIGGPNDILSGGGSADTFVFRPNFGANTVNNFTPGTDVLQFDHSIFSDANAALSVAQQVGSDVVIAHDGSNLVTLHDVQLAALPASDFHIV</sequence>
<dbReference type="Gene3D" id="3.40.50.1820">
    <property type="entry name" value="alpha/beta hydrolase"/>
    <property type="match status" value="1"/>
</dbReference>
<evidence type="ECO:0000259" key="2">
    <source>
        <dbReference type="Pfam" id="PF07483"/>
    </source>
</evidence>
<dbReference type="InterPro" id="IPR011121">
    <property type="entry name" value="Trp-rich_dom"/>
</dbReference>
<feature type="domain" description="Tryptophan-rich" evidence="2">
    <location>
        <begin position="101"/>
        <end position="202"/>
    </location>
</feature>
<dbReference type="SUPFAM" id="SSF53474">
    <property type="entry name" value="alpha/beta-Hydrolases"/>
    <property type="match status" value="1"/>
</dbReference>
<feature type="domain" description="Tryptophan-rich" evidence="2">
    <location>
        <begin position="978"/>
        <end position="1074"/>
    </location>
</feature>
<dbReference type="EMBL" id="LSEF01000025">
    <property type="protein sequence ID" value="OAF19355.1"/>
    <property type="molecule type" value="Genomic_DNA"/>
</dbReference>
<feature type="domain" description="Tryptophan-rich" evidence="2">
    <location>
        <begin position="859"/>
        <end position="956"/>
    </location>
</feature>
<protein>
    <recommendedName>
        <fullName evidence="2">Tryptophan-rich domain-containing protein</fullName>
    </recommendedName>
</protein>
<dbReference type="SUPFAM" id="SSF51120">
    <property type="entry name" value="beta-Roll"/>
    <property type="match status" value="1"/>
</dbReference>
<dbReference type="Proteomes" id="UP000077173">
    <property type="component" value="Unassembled WGS sequence"/>
</dbReference>
<organism evidence="3 4">
    <name type="scientific">Bradyrhizobium neotropicale</name>
    <dbReference type="NCBI Taxonomy" id="1497615"/>
    <lineage>
        <taxon>Bacteria</taxon>
        <taxon>Pseudomonadati</taxon>
        <taxon>Pseudomonadota</taxon>
        <taxon>Alphaproteobacteria</taxon>
        <taxon>Hyphomicrobiales</taxon>
        <taxon>Nitrobacteraceae</taxon>
        <taxon>Bradyrhizobium</taxon>
    </lineage>
</organism>
<dbReference type="InterPro" id="IPR000801">
    <property type="entry name" value="Esterase-like"/>
</dbReference>
<gene>
    <name evidence="3" type="ORF">AXW67_36845</name>
</gene>
<proteinExistence type="predicted"/>
<dbReference type="InterPro" id="IPR011049">
    <property type="entry name" value="Serralysin-like_metalloprot_C"/>
</dbReference>
<feature type="domain" description="Tryptophan-rich" evidence="2">
    <location>
        <begin position="229"/>
        <end position="325"/>
    </location>
</feature>
<comment type="caution">
    <text evidence="3">The sequence shown here is derived from an EMBL/GenBank/DDBJ whole genome shotgun (WGS) entry which is preliminary data.</text>
</comment>
<evidence type="ECO:0000313" key="3">
    <source>
        <dbReference type="EMBL" id="OAF19355.1"/>
    </source>
</evidence>
<feature type="domain" description="Tryptophan-rich" evidence="2">
    <location>
        <begin position="739"/>
        <end position="836"/>
    </location>
</feature>
<evidence type="ECO:0000256" key="1">
    <source>
        <dbReference type="SAM" id="MobiDB-lite"/>
    </source>
</evidence>
<accession>A0A176ZHT8</accession>
<dbReference type="Gene3D" id="2.150.10.10">
    <property type="entry name" value="Serralysin-like metalloprotease, C-terminal"/>
    <property type="match status" value="1"/>
</dbReference>
<reference evidence="3 4" key="1">
    <citation type="submission" date="2016-02" db="EMBL/GenBank/DDBJ databases">
        <title>Draft genome sequence of the strain BR 10247T Bradyrhizobium neotropicale isolated from nodules of Centrolobium paraense.</title>
        <authorList>
            <person name="Simoes-Araujo J.L."/>
            <person name="Barauna A.C."/>
            <person name="Silva K."/>
            <person name="Zilli J.E."/>
        </authorList>
    </citation>
    <scope>NUCLEOTIDE SEQUENCE [LARGE SCALE GENOMIC DNA]</scope>
    <source>
        <strain evidence="3 4">BR 10247</strain>
    </source>
</reference>
<name>A0A176ZHT8_9BRAD</name>
<dbReference type="AlphaFoldDB" id="A0A176ZHT8"/>
<feature type="domain" description="Tryptophan-rich" evidence="2">
    <location>
        <begin position="619"/>
        <end position="716"/>
    </location>
</feature>
<dbReference type="Pfam" id="PF00756">
    <property type="entry name" value="Esterase"/>
    <property type="match status" value="1"/>
</dbReference>
<dbReference type="Pfam" id="PF07483">
    <property type="entry name" value="W_rich_C"/>
    <property type="match status" value="6"/>
</dbReference>
<evidence type="ECO:0000313" key="4">
    <source>
        <dbReference type="Proteomes" id="UP000077173"/>
    </source>
</evidence>